<dbReference type="Proteomes" id="UP001595799">
    <property type="component" value="Unassembled WGS sequence"/>
</dbReference>
<accession>A0ABV8UMZ8</accession>
<name>A0ABV8UMZ8_9PROT</name>
<dbReference type="EMBL" id="JBHSCW010000008">
    <property type="protein sequence ID" value="MFC4352657.1"/>
    <property type="molecule type" value="Genomic_DNA"/>
</dbReference>
<evidence type="ECO:0000313" key="11">
    <source>
        <dbReference type="Proteomes" id="UP001595799"/>
    </source>
</evidence>
<gene>
    <name evidence="10" type="ORF">ACFOW6_13990</name>
</gene>
<dbReference type="Pfam" id="PF02219">
    <property type="entry name" value="MTHFR"/>
    <property type="match status" value="1"/>
</dbReference>
<comment type="similarity">
    <text evidence="3 9">Belongs to the methylenetetrahydrofolate reductase family.</text>
</comment>
<comment type="pathway">
    <text evidence="7">Amino-acid biosynthesis; L-methionine biosynthesis via de novo pathway.</text>
</comment>
<dbReference type="PANTHER" id="PTHR45754:SF3">
    <property type="entry name" value="METHYLENETETRAHYDROFOLATE REDUCTASE (NADPH)"/>
    <property type="match status" value="1"/>
</dbReference>
<comment type="pathway">
    <text evidence="2 9">One-carbon metabolism; tetrahydrofolate interconversion.</text>
</comment>
<evidence type="ECO:0000256" key="1">
    <source>
        <dbReference type="ARBA" id="ARBA00001974"/>
    </source>
</evidence>
<evidence type="ECO:0000256" key="7">
    <source>
        <dbReference type="ARBA" id="ARBA00034478"/>
    </source>
</evidence>
<sequence>MSVLEMTPMQDTDIDMKAAVRDFMEGFTVETTPGASAKTADYREMLRPGTSVAVTFLPGSDFADTIATAARLKQEGFRPLPHLAARSMPSQQAFEDCLARLQGEVGVDEVIVLGGAVPTPLGPFDNSMQLLESGLLDHHGIRRIGVAGHPEGSPDIRDEDVMDALKWKNAFAERTDAELYVITQFCFQAEPIIAWDRRIQAEGNRLPIRIGVPGLATLKTLLHHARNCGIGASMGFLVKQARNVAKLMTVNAPDKLIVDLAHYKATDPNCGIHDAHMYPLGGLRKTAAWSYAVVDGDFELKPDHSGFTVNRSVE</sequence>
<evidence type="ECO:0000256" key="5">
    <source>
        <dbReference type="ARBA" id="ARBA00022827"/>
    </source>
</evidence>
<evidence type="ECO:0000256" key="3">
    <source>
        <dbReference type="ARBA" id="ARBA00006743"/>
    </source>
</evidence>
<evidence type="ECO:0000256" key="9">
    <source>
        <dbReference type="RuleBase" id="RU003862"/>
    </source>
</evidence>
<dbReference type="RefSeq" id="WP_382423016.1">
    <property type="nucleotide sequence ID" value="NZ_JBHSCW010000008.1"/>
</dbReference>
<keyword evidence="5 9" id="KW-0274">FAD</keyword>
<keyword evidence="4 9" id="KW-0285">Flavoprotein</keyword>
<keyword evidence="11" id="KW-1185">Reference proteome</keyword>
<dbReference type="InterPro" id="IPR029041">
    <property type="entry name" value="FAD-linked_oxidoreductase-like"/>
</dbReference>
<evidence type="ECO:0000256" key="6">
    <source>
        <dbReference type="ARBA" id="ARBA00023002"/>
    </source>
</evidence>
<comment type="catalytic activity">
    <reaction evidence="8">
        <text>(6S)-5-methyl-5,6,7,8-tetrahydrofolate + NAD(+) = (6R)-5,10-methylene-5,6,7,8-tetrahydrofolate + NADH + H(+)</text>
        <dbReference type="Rhea" id="RHEA:19821"/>
        <dbReference type="ChEBI" id="CHEBI:15378"/>
        <dbReference type="ChEBI" id="CHEBI:15636"/>
        <dbReference type="ChEBI" id="CHEBI:18608"/>
        <dbReference type="ChEBI" id="CHEBI:57540"/>
        <dbReference type="ChEBI" id="CHEBI:57945"/>
        <dbReference type="EC" id="1.5.1.54"/>
    </reaction>
    <physiologicalReaction direction="right-to-left" evidence="8">
        <dbReference type="Rhea" id="RHEA:19823"/>
    </physiologicalReaction>
</comment>
<organism evidence="10 11">
    <name type="scientific">Fodinicurvata halophila</name>
    <dbReference type="NCBI Taxonomy" id="1419723"/>
    <lineage>
        <taxon>Bacteria</taxon>
        <taxon>Pseudomonadati</taxon>
        <taxon>Pseudomonadota</taxon>
        <taxon>Alphaproteobacteria</taxon>
        <taxon>Rhodospirillales</taxon>
        <taxon>Rhodovibrionaceae</taxon>
        <taxon>Fodinicurvata</taxon>
    </lineage>
</organism>
<dbReference type="InterPro" id="IPR003171">
    <property type="entry name" value="Mehydrof_redctse-like"/>
</dbReference>
<comment type="caution">
    <text evidence="10">The sequence shown here is derived from an EMBL/GenBank/DDBJ whole genome shotgun (WGS) entry which is preliminary data.</text>
</comment>
<comment type="cofactor">
    <cofactor evidence="1 9">
        <name>FAD</name>
        <dbReference type="ChEBI" id="CHEBI:57692"/>
    </cofactor>
</comment>
<dbReference type="SUPFAM" id="SSF51730">
    <property type="entry name" value="FAD-linked oxidoreductase"/>
    <property type="match status" value="1"/>
</dbReference>
<evidence type="ECO:0000256" key="8">
    <source>
        <dbReference type="ARBA" id="ARBA00048628"/>
    </source>
</evidence>
<evidence type="ECO:0000256" key="2">
    <source>
        <dbReference type="ARBA" id="ARBA00004777"/>
    </source>
</evidence>
<evidence type="ECO:0000313" key="10">
    <source>
        <dbReference type="EMBL" id="MFC4352657.1"/>
    </source>
</evidence>
<evidence type="ECO:0000256" key="4">
    <source>
        <dbReference type="ARBA" id="ARBA00022630"/>
    </source>
</evidence>
<proteinExistence type="inferred from homology"/>
<dbReference type="GO" id="GO:0004489">
    <property type="term" value="F:methylenetetrahydrofolate reductase [NAD(P)H] activity"/>
    <property type="evidence" value="ECO:0007669"/>
    <property type="project" value="UniProtKB-EC"/>
</dbReference>
<protein>
    <recommendedName>
        <fullName evidence="9">Methylenetetrahydrofolate reductase</fullName>
    </recommendedName>
</protein>
<dbReference type="PANTHER" id="PTHR45754">
    <property type="entry name" value="METHYLENETETRAHYDROFOLATE REDUCTASE"/>
    <property type="match status" value="1"/>
</dbReference>
<keyword evidence="6 9" id="KW-0560">Oxidoreductase</keyword>
<dbReference type="Gene3D" id="3.20.20.220">
    <property type="match status" value="1"/>
</dbReference>
<reference evidence="11" key="1">
    <citation type="journal article" date="2019" name="Int. J. Syst. Evol. Microbiol.">
        <title>The Global Catalogue of Microorganisms (GCM) 10K type strain sequencing project: providing services to taxonomists for standard genome sequencing and annotation.</title>
        <authorList>
            <consortium name="The Broad Institute Genomics Platform"/>
            <consortium name="The Broad Institute Genome Sequencing Center for Infectious Disease"/>
            <person name="Wu L."/>
            <person name="Ma J."/>
        </authorList>
    </citation>
    <scope>NUCLEOTIDE SEQUENCE [LARGE SCALE GENOMIC DNA]</scope>
    <source>
        <strain evidence="11">CECT 8472</strain>
    </source>
</reference>